<evidence type="ECO:0000259" key="1">
    <source>
        <dbReference type="Pfam" id="PF03795"/>
    </source>
</evidence>
<dbReference type="Pfam" id="PF03795">
    <property type="entry name" value="YCII"/>
    <property type="match status" value="1"/>
</dbReference>
<dbReference type="Proteomes" id="UP001565368">
    <property type="component" value="Unassembled WGS sequence"/>
</dbReference>
<dbReference type="PANTHER" id="PTHR33606">
    <property type="entry name" value="PROTEIN YCII"/>
    <property type="match status" value="1"/>
</dbReference>
<name>A0ABR3Q887_9TREE</name>
<dbReference type="EMBL" id="JBBXJM010000002">
    <property type="protein sequence ID" value="KAL1410948.1"/>
    <property type="molecule type" value="Genomic_DNA"/>
</dbReference>
<dbReference type="SUPFAM" id="SSF54909">
    <property type="entry name" value="Dimeric alpha+beta barrel"/>
    <property type="match status" value="1"/>
</dbReference>
<accession>A0ABR3Q887</accession>
<dbReference type="RefSeq" id="XP_069210892.1">
    <property type="nucleotide sequence ID" value="XM_069350506.1"/>
</dbReference>
<gene>
    <name evidence="2" type="ORF">Q8F55_001891</name>
</gene>
<sequence length="147" mass="16232">MLALLKPSPALTRPLTRPLARSLATSRPTAMPLYICYCPDYPDNVEARLKVRDAHLAEATKDKETGASVFGRAYLSDDVATHSPGAPTANQIPGMAGSFMVLRHPTLEACWERIKADKYWTGGVWDKEKLRVHEIIGADVDDTIKIQ</sequence>
<proteinExistence type="predicted"/>
<dbReference type="PANTHER" id="PTHR33606:SF3">
    <property type="entry name" value="PROTEIN YCII"/>
    <property type="match status" value="1"/>
</dbReference>
<protein>
    <recommendedName>
        <fullName evidence="1">YCII-related domain-containing protein</fullName>
    </recommendedName>
</protein>
<organism evidence="2 3">
    <name type="scientific">Vanrija albida</name>
    <dbReference type="NCBI Taxonomy" id="181172"/>
    <lineage>
        <taxon>Eukaryota</taxon>
        <taxon>Fungi</taxon>
        <taxon>Dikarya</taxon>
        <taxon>Basidiomycota</taxon>
        <taxon>Agaricomycotina</taxon>
        <taxon>Tremellomycetes</taxon>
        <taxon>Trichosporonales</taxon>
        <taxon>Trichosporonaceae</taxon>
        <taxon>Vanrija</taxon>
    </lineage>
</organism>
<dbReference type="InterPro" id="IPR051807">
    <property type="entry name" value="Sec-metab_biosynth-assoc"/>
</dbReference>
<evidence type="ECO:0000313" key="2">
    <source>
        <dbReference type="EMBL" id="KAL1410948.1"/>
    </source>
</evidence>
<keyword evidence="3" id="KW-1185">Reference proteome</keyword>
<reference evidence="2 3" key="1">
    <citation type="submission" date="2023-08" db="EMBL/GenBank/DDBJ databases">
        <title>Annotated Genome Sequence of Vanrija albida AlHP1.</title>
        <authorList>
            <person name="Herzog R."/>
        </authorList>
    </citation>
    <scope>NUCLEOTIDE SEQUENCE [LARGE SCALE GENOMIC DNA]</scope>
    <source>
        <strain evidence="2 3">AlHP1</strain>
    </source>
</reference>
<dbReference type="GeneID" id="95982934"/>
<comment type="caution">
    <text evidence="2">The sequence shown here is derived from an EMBL/GenBank/DDBJ whole genome shotgun (WGS) entry which is preliminary data.</text>
</comment>
<dbReference type="InterPro" id="IPR011008">
    <property type="entry name" value="Dimeric_a/b-barrel"/>
</dbReference>
<dbReference type="InterPro" id="IPR005545">
    <property type="entry name" value="YCII"/>
</dbReference>
<dbReference type="Gene3D" id="3.30.70.1060">
    <property type="entry name" value="Dimeric alpha+beta barrel"/>
    <property type="match status" value="1"/>
</dbReference>
<evidence type="ECO:0000313" key="3">
    <source>
        <dbReference type="Proteomes" id="UP001565368"/>
    </source>
</evidence>
<feature type="domain" description="YCII-related" evidence="1">
    <location>
        <begin position="33"/>
        <end position="126"/>
    </location>
</feature>